<protein>
    <recommendedName>
        <fullName evidence="10">G-protein coupled receptors family 1 profile domain-containing protein</fullName>
    </recommendedName>
</protein>
<keyword evidence="2" id="KW-1003">Cell membrane</keyword>
<dbReference type="AlphaFoldDB" id="R7TZE1"/>
<comment type="subcellular location">
    <subcellularLocation>
        <location evidence="1">Cell membrane</location>
        <topology evidence="1">Multi-pass membrane protein</topology>
    </subcellularLocation>
</comment>
<keyword evidence="13" id="KW-1185">Reference proteome</keyword>
<feature type="transmembrane region" description="Helical" evidence="9">
    <location>
        <begin position="264"/>
        <end position="282"/>
    </location>
</feature>
<evidence type="ECO:0000256" key="6">
    <source>
        <dbReference type="ARBA" id="ARBA00023136"/>
    </source>
</evidence>
<keyword evidence="3 9" id="KW-0812">Transmembrane</keyword>
<dbReference type="GO" id="GO:0005886">
    <property type="term" value="C:plasma membrane"/>
    <property type="evidence" value="ECO:0007669"/>
    <property type="project" value="UniProtKB-SubCell"/>
</dbReference>
<sequence>MNATNISNDHIWCVLEEEEDRFMDLLLTYYKTVNIILAVVGLVTNSVTFAAQLKWPKLRKGSYVFLMSSTVAYIVLSLMDIMIASVYIKNRTSVVTVTLIVLWSFKWTSSGIIAWNVLAMAVDKFISLFWPLRYDSLITPRTRYVIITCIICGGTLSAVMISTNSVAIGSVCIGDYPSDTNSEQFGMLAFVLIVVVVIVLYARVLHLAVKQRKAISELGADGAPKSAKRGSHLILAVMTSFVVCYVPYQVYLNISRLVQVDEKAHAFCMVLFIHFMAVNYFLDNLLYGVLNKDYRNAYKQILSMIMKSCCHSTD</sequence>
<keyword evidence="4 9" id="KW-1133">Transmembrane helix</keyword>
<name>R7TZE1_CAPTE</name>
<evidence type="ECO:0000256" key="9">
    <source>
        <dbReference type="SAM" id="Phobius"/>
    </source>
</evidence>
<evidence type="ECO:0000256" key="4">
    <source>
        <dbReference type="ARBA" id="ARBA00022989"/>
    </source>
</evidence>
<reference evidence="12" key="3">
    <citation type="submission" date="2015-06" db="UniProtKB">
        <authorList>
            <consortium name="EnsemblMetazoa"/>
        </authorList>
    </citation>
    <scope>IDENTIFICATION</scope>
</reference>
<organism evidence="11">
    <name type="scientific">Capitella teleta</name>
    <name type="common">Polychaete worm</name>
    <dbReference type="NCBI Taxonomy" id="283909"/>
    <lineage>
        <taxon>Eukaryota</taxon>
        <taxon>Metazoa</taxon>
        <taxon>Spiralia</taxon>
        <taxon>Lophotrochozoa</taxon>
        <taxon>Annelida</taxon>
        <taxon>Polychaeta</taxon>
        <taxon>Sedentaria</taxon>
        <taxon>Scolecida</taxon>
        <taxon>Capitellidae</taxon>
        <taxon>Capitella</taxon>
    </lineage>
</organism>
<dbReference type="EnsemblMetazoa" id="CapteT215473">
    <property type="protein sequence ID" value="CapteP215473"/>
    <property type="gene ID" value="CapteG215473"/>
</dbReference>
<feature type="transmembrane region" description="Helical" evidence="9">
    <location>
        <begin position="112"/>
        <end position="132"/>
    </location>
</feature>
<keyword evidence="8" id="KW-0807">Transducer</keyword>
<keyword evidence="5" id="KW-0297">G-protein coupled receptor</keyword>
<dbReference type="HOGENOM" id="CLU_886361_0_0_1"/>
<dbReference type="EMBL" id="KB307198">
    <property type="protein sequence ID" value="ELT99139.1"/>
    <property type="molecule type" value="Genomic_DNA"/>
</dbReference>
<evidence type="ECO:0000256" key="3">
    <source>
        <dbReference type="ARBA" id="ARBA00022692"/>
    </source>
</evidence>
<evidence type="ECO:0000259" key="10">
    <source>
        <dbReference type="PROSITE" id="PS50262"/>
    </source>
</evidence>
<dbReference type="STRING" id="283909.R7TZE1"/>
<dbReference type="OMA" id="QRGMNIF"/>
<dbReference type="SMART" id="SM01381">
    <property type="entry name" value="7TM_GPCR_Srsx"/>
    <property type="match status" value="1"/>
</dbReference>
<dbReference type="PROSITE" id="PS50262">
    <property type="entry name" value="G_PROTEIN_RECEP_F1_2"/>
    <property type="match status" value="1"/>
</dbReference>
<gene>
    <name evidence="11" type="ORF">CAPTEDRAFT_215473</name>
</gene>
<dbReference type="EMBL" id="AMQN01001969">
    <property type="status" value="NOT_ANNOTATED_CDS"/>
    <property type="molecule type" value="Genomic_DNA"/>
</dbReference>
<feature type="transmembrane region" description="Helical" evidence="9">
    <location>
        <begin position="29"/>
        <end position="51"/>
    </location>
</feature>
<dbReference type="GO" id="GO:0004930">
    <property type="term" value="F:G protein-coupled receptor activity"/>
    <property type="evidence" value="ECO:0007669"/>
    <property type="project" value="UniProtKB-KW"/>
</dbReference>
<dbReference type="SUPFAM" id="SSF81321">
    <property type="entry name" value="Family A G protein-coupled receptor-like"/>
    <property type="match status" value="1"/>
</dbReference>
<feature type="transmembrane region" description="Helical" evidence="9">
    <location>
        <begin position="230"/>
        <end position="252"/>
    </location>
</feature>
<feature type="transmembrane region" description="Helical" evidence="9">
    <location>
        <begin position="63"/>
        <end position="88"/>
    </location>
</feature>
<dbReference type="InterPro" id="IPR050569">
    <property type="entry name" value="TAAR"/>
</dbReference>
<dbReference type="Gene3D" id="1.20.1070.10">
    <property type="entry name" value="Rhodopsin 7-helix transmembrane proteins"/>
    <property type="match status" value="1"/>
</dbReference>
<reference evidence="11 13" key="2">
    <citation type="journal article" date="2013" name="Nature">
        <title>Insights into bilaterian evolution from three spiralian genomes.</title>
        <authorList>
            <person name="Simakov O."/>
            <person name="Marletaz F."/>
            <person name="Cho S.J."/>
            <person name="Edsinger-Gonzales E."/>
            <person name="Havlak P."/>
            <person name="Hellsten U."/>
            <person name="Kuo D.H."/>
            <person name="Larsson T."/>
            <person name="Lv J."/>
            <person name="Arendt D."/>
            <person name="Savage R."/>
            <person name="Osoegawa K."/>
            <person name="de Jong P."/>
            <person name="Grimwood J."/>
            <person name="Chapman J.A."/>
            <person name="Shapiro H."/>
            <person name="Aerts A."/>
            <person name="Otillar R.P."/>
            <person name="Terry A.Y."/>
            <person name="Boore J.L."/>
            <person name="Grigoriev I.V."/>
            <person name="Lindberg D.R."/>
            <person name="Seaver E.C."/>
            <person name="Weisblat D.A."/>
            <person name="Putnam N.H."/>
            <person name="Rokhsar D.S."/>
        </authorList>
    </citation>
    <scope>NUCLEOTIDE SEQUENCE</scope>
    <source>
        <strain evidence="11 13">I ESC-2004</strain>
    </source>
</reference>
<evidence type="ECO:0000256" key="1">
    <source>
        <dbReference type="ARBA" id="ARBA00004651"/>
    </source>
</evidence>
<feature type="transmembrane region" description="Helical" evidence="9">
    <location>
        <begin position="187"/>
        <end position="209"/>
    </location>
</feature>
<dbReference type="PANTHER" id="PTHR24249">
    <property type="entry name" value="HISTAMINE RECEPTOR-RELATED G-PROTEIN COUPLED RECEPTOR"/>
    <property type="match status" value="1"/>
</dbReference>
<dbReference type="PRINTS" id="PR00237">
    <property type="entry name" value="GPCRRHODOPSN"/>
</dbReference>
<keyword evidence="6 9" id="KW-0472">Membrane</keyword>
<evidence type="ECO:0000313" key="12">
    <source>
        <dbReference type="EnsemblMetazoa" id="CapteP215473"/>
    </source>
</evidence>
<dbReference type="PANTHER" id="PTHR24249:SF424">
    <property type="entry name" value="G-PROTEIN COUPLED RECEPTORS FAMILY 1 PROFILE DOMAIN-CONTAINING PROTEIN"/>
    <property type="match status" value="1"/>
</dbReference>
<dbReference type="InterPro" id="IPR000276">
    <property type="entry name" value="GPCR_Rhodpsn"/>
</dbReference>
<keyword evidence="7" id="KW-0675">Receptor</keyword>
<evidence type="ECO:0000256" key="8">
    <source>
        <dbReference type="ARBA" id="ARBA00023224"/>
    </source>
</evidence>
<accession>R7TZE1</accession>
<dbReference type="CDD" id="cd00637">
    <property type="entry name" value="7tm_classA_rhodopsin-like"/>
    <property type="match status" value="1"/>
</dbReference>
<dbReference type="OrthoDB" id="5970330at2759"/>
<evidence type="ECO:0000313" key="13">
    <source>
        <dbReference type="Proteomes" id="UP000014760"/>
    </source>
</evidence>
<dbReference type="Pfam" id="PF00001">
    <property type="entry name" value="7tm_1"/>
    <property type="match status" value="1"/>
</dbReference>
<feature type="domain" description="G-protein coupled receptors family 1 profile" evidence="10">
    <location>
        <begin position="44"/>
        <end position="287"/>
    </location>
</feature>
<dbReference type="Proteomes" id="UP000014760">
    <property type="component" value="Unassembled WGS sequence"/>
</dbReference>
<reference evidence="13" key="1">
    <citation type="submission" date="2012-12" db="EMBL/GenBank/DDBJ databases">
        <authorList>
            <person name="Hellsten U."/>
            <person name="Grimwood J."/>
            <person name="Chapman J.A."/>
            <person name="Shapiro H."/>
            <person name="Aerts A."/>
            <person name="Otillar R.P."/>
            <person name="Terry A.Y."/>
            <person name="Boore J.L."/>
            <person name="Simakov O."/>
            <person name="Marletaz F."/>
            <person name="Cho S.-J."/>
            <person name="Edsinger-Gonzales E."/>
            <person name="Havlak P."/>
            <person name="Kuo D.-H."/>
            <person name="Larsson T."/>
            <person name="Lv J."/>
            <person name="Arendt D."/>
            <person name="Savage R."/>
            <person name="Osoegawa K."/>
            <person name="de Jong P."/>
            <person name="Lindberg D.R."/>
            <person name="Seaver E.C."/>
            <person name="Weisblat D.A."/>
            <person name="Putnam N.H."/>
            <person name="Grigoriev I.V."/>
            <person name="Rokhsar D.S."/>
        </authorList>
    </citation>
    <scope>NUCLEOTIDE SEQUENCE</scope>
    <source>
        <strain evidence="13">I ESC-2004</strain>
    </source>
</reference>
<feature type="transmembrane region" description="Helical" evidence="9">
    <location>
        <begin position="144"/>
        <end position="167"/>
    </location>
</feature>
<dbReference type="InterPro" id="IPR017452">
    <property type="entry name" value="GPCR_Rhodpsn_7TM"/>
</dbReference>
<proteinExistence type="predicted"/>
<evidence type="ECO:0000256" key="7">
    <source>
        <dbReference type="ARBA" id="ARBA00023170"/>
    </source>
</evidence>
<evidence type="ECO:0000256" key="2">
    <source>
        <dbReference type="ARBA" id="ARBA00022475"/>
    </source>
</evidence>
<evidence type="ECO:0000256" key="5">
    <source>
        <dbReference type="ARBA" id="ARBA00023040"/>
    </source>
</evidence>
<evidence type="ECO:0000313" key="11">
    <source>
        <dbReference type="EMBL" id="ELT99139.1"/>
    </source>
</evidence>